<dbReference type="GO" id="GO:0046872">
    <property type="term" value="F:metal ion binding"/>
    <property type="evidence" value="ECO:0007669"/>
    <property type="project" value="UniProtKB-KW"/>
</dbReference>
<dbReference type="RefSeq" id="WP_055660813.1">
    <property type="nucleotide sequence ID" value="NZ_CXST01000004.1"/>
</dbReference>
<evidence type="ECO:0000256" key="2">
    <source>
        <dbReference type="ARBA" id="ARBA00023239"/>
    </source>
</evidence>
<organism evidence="3 4">
    <name type="scientific">Roseibium aggregatum</name>
    <dbReference type="NCBI Taxonomy" id="187304"/>
    <lineage>
        <taxon>Bacteria</taxon>
        <taxon>Pseudomonadati</taxon>
        <taxon>Pseudomonadota</taxon>
        <taxon>Alphaproteobacteria</taxon>
        <taxon>Hyphomicrobiales</taxon>
        <taxon>Stappiaceae</taxon>
        <taxon>Roseibium</taxon>
    </lineage>
</organism>
<evidence type="ECO:0000256" key="1">
    <source>
        <dbReference type="ARBA" id="ARBA00022723"/>
    </source>
</evidence>
<keyword evidence="1" id="KW-0479">Metal-binding</keyword>
<dbReference type="AlphaFoldDB" id="A0A0M6YD71"/>
<sequence length="247" mass="26728">MSGTRSLFRKERAIEAILVSHGQPSHPQAGEAYLRALAQQVREFLPGWSIRSATLAAPDALDRALDLAGPEPLVFPVFMAEGWFTQTALTGRLKGTGARQLPALGIHPELPRLTARFLEMTAERIHWNASGYELLLAAHGSATCRSTAQSTIRFAAGLAEWLPERPIRLGFLEEVPFLENTAASCGMRTILLPLFAGNGLHVTQDIPEALDGAGFEGLRLAPLIEAPFMPKLIACALESANREELAA</sequence>
<dbReference type="EMBL" id="CXST01000004">
    <property type="protein sequence ID" value="CTQ46760.1"/>
    <property type="molecule type" value="Genomic_DNA"/>
</dbReference>
<evidence type="ECO:0008006" key="5">
    <source>
        <dbReference type="Google" id="ProtNLM"/>
    </source>
</evidence>
<proteinExistence type="predicted"/>
<keyword evidence="4" id="KW-1185">Reference proteome</keyword>
<keyword evidence="2" id="KW-0456">Lyase</keyword>
<gene>
    <name evidence="3" type="ORF">LAL4801_05219</name>
</gene>
<dbReference type="SUPFAM" id="SSF53800">
    <property type="entry name" value="Chelatase"/>
    <property type="match status" value="2"/>
</dbReference>
<dbReference type="Gene3D" id="3.40.50.1400">
    <property type="match status" value="2"/>
</dbReference>
<accession>A0A0M6YD71</accession>
<reference evidence="4" key="1">
    <citation type="submission" date="2015-07" db="EMBL/GenBank/DDBJ databases">
        <authorList>
            <person name="Rodrigo-Torres Lidia"/>
            <person name="Arahal R.David."/>
        </authorList>
    </citation>
    <scope>NUCLEOTIDE SEQUENCE [LARGE SCALE GENOMIC DNA]</scope>
    <source>
        <strain evidence="4">CECT 4801</strain>
    </source>
</reference>
<name>A0A0M6YD71_9HYPH</name>
<dbReference type="Proteomes" id="UP000048926">
    <property type="component" value="Unassembled WGS sequence"/>
</dbReference>
<dbReference type="Pfam" id="PF01903">
    <property type="entry name" value="CbiX"/>
    <property type="match status" value="1"/>
</dbReference>
<protein>
    <recommendedName>
        <fullName evidence="5">Cobalamin biosynthesis protein CbiX</fullName>
    </recommendedName>
</protein>
<evidence type="ECO:0000313" key="3">
    <source>
        <dbReference type="EMBL" id="CTQ46760.1"/>
    </source>
</evidence>
<dbReference type="InterPro" id="IPR002762">
    <property type="entry name" value="CbiX-like"/>
</dbReference>
<dbReference type="GO" id="GO:0016829">
    <property type="term" value="F:lyase activity"/>
    <property type="evidence" value="ECO:0007669"/>
    <property type="project" value="UniProtKB-KW"/>
</dbReference>
<evidence type="ECO:0000313" key="4">
    <source>
        <dbReference type="Proteomes" id="UP000048926"/>
    </source>
</evidence>